<feature type="transmembrane region" description="Helical" evidence="9">
    <location>
        <begin position="156"/>
        <end position="188"/>
    </location>
</feature>
<name>A0ABU7R8B9_9ACTN</name>
<keyword evidence="2" id="KW-0813">Transport</keyword>
<feature type="transmembrane region" description="Helical" evidence="9">
    <location>
        <begin position="6"/>
        <end position="27"/>
    </location>
</feature>
<evidence type="ECO:0000256" key="2">
    <source>
        <dbReference type="ARBA" id="ARBA00022448"/>
    </source>
</evidence>
<organism evidence="10 11">
    <name type="scientific">Olsenella absiana</name>
    <dbReference type="NCBI Taxonomy" id="3115222"/>
    <lineage>
        <taxon>Bacteria</taxon>
        <taxon>Bacillati</taxon>
        <taxon>Actinomycetota</taxon>
        <taxon>Coriobacteriia</taxon>
        <taxon>Coriobacteriales</taxon>
        <taxon>Atopobiaceae</taxon>
        <taxon>Olsenella</taxon>
    </lineage>
</organism>
<comment type="subcellular location">
    <subcellularLocation>
        <location evidence="1">Cell membrane</location>
        <topology evidence="1">Multi-pass membrane protein</topology>
    </subcellularLocation>
</comment>
<gene>
    <name evidence="10" type="ORF">VXJ25_02420</name>
</gene>
<evidence type="ECO:0000256" key="9">
    <source>
        <dbReference type="SAM" id="Phobius"/>
    </source>
</evidence>
<dbReference type="PANTHER" id="PTHR32196">
    <property type="entry name" value="ABC TRANSPORTER PERMEASE PROTEIN YPHD-RELATED-RELATED"/>
    <property type="match status" value="1"/>
</dbReference>
<feature type="transmembrane region" description="Helical" evidence="9">
    <location>
        <begin position="259"/>
        <end position="286"/>
    </location>
</feature>
<keyword evidence="5 9" id="KW-0812">Transmembrane</keyword>
<sequence>MKQATLRRLISIGMLLVLVVLFTILSGMSFLNSTNLINILRDASVVAIVGVGVTYVIITSGIDLSTGAIMAVVGMVMANVYAYTLWPIPVMLLIGVAVGLVCGLVNGFIVGKLHVPEFIATLATMSIYRSFTYIIAVRDANGVIQSQPMVVRDFTVFGGAMWLGGVIGPFYIVTSAALVFIIVGQIVLKLTHFGTNLYSVGASKKAATLSGISISKTQIIAYVVVGLCAAVGSIFTIARLQSATTSIGLGFEFDPIAAAVIGGVSLAGGSGDVIGMAIGAIFMAALDNGVLKLGVNTAVQYIIKGAVIIAVVIFDAVYKKVMDKRAKARGAGAVPAVETEKGVAA</sequence>
<feature type="transmembrane region" description="Helical" evidence="9">
    <location>
        <begin position="39"/>
        <end position="58"/>
    </location>
</feature>
<dbReference type="InterPro" id="IPR001851">
    <property type="entry name" value="ABC_transp_permease"/>
</dbReference>
<feature type="transmembrane region" description="Helical" evidence="9">
    <location>
        <begin position="90"/>
        <end position="109"/>
    </location>
</feature>
<evidence type="ECO:0000256" key="1">
    <source>
        <dbReference type="ARBA" id="ARBA00004651"/>
    </source>
</evidence>
<keyword evidence="11" id="KW-1185">Reference proteome</keyword>
<keyword evidence="3" id="KW-1003">Cell membrane</keyword>
<feature type="transmembrane region" description="Helical" evidence="9">
    <location>
        <begin position="298"/>
        <end position="318"/>
    </location>
</feature>
<keyword evidence="6 9" id="KW-1133">Transmembrane helix</keyword>
<evidence type="ECO:0000256" key="7">
    <source>
        <dbReference type="ARBA" id="ARBA00023136"/>
    </source>
</evidence>
<feature type="transmembrane region" description="Helical" evidence="9">
    <location>
        <begin position="219"/>
        <end position="238"/>
    </location>
</feature>
<keyword evidence="4" id="KW-0997">Cell inner membrane</keyword>
<evidence type="ECO:0000256" key="8">
    <source>
        <dbReference type="ARBA" id="ARBA00039381"/>
    </source>
</evidence>
<evidence type="ECO:0000256" key="6">
    <source>
        <dbReference type="ARBA" id="ARBA00022989"/>
    </source>
</evidence>
<accession>A0ABU7R8B9</accession>
<dbReference type="Proteomes" id="UP001332931">
    <property type="component" value="Unassembled WGS sequence"/>
</dbReference>
<keyword evidence="7 9" id="KW-0472">Membrane</keyword>
<dbReference type="PANTHER" id="PTHR32196:SF71">
    <property type="entry name" value="AUTOINDUCER 2 IMPORT SYSTEM PERMEASE PROTEIN LSRD"/>
    <property type="match status" value="1"/>
</dbReference>
<evidence type="ECO:0000313" key="10">
    <source>
        <dbReference type="EMBL" id="MEE6146856.1"/>
    </source>
</evidence>
<dbReference type="RefSeq" id="WP_330957623.1">
    <property type="nucleotide sequence ID" value="NZ_JAZGJQ010000002.1"/>
</dbReference>
<proteinExistence type="predicted"/>
<evidence type="ECO:0000313" key="11">
    <source>
        <dbReference type="Proteomes" id="UP001332931"/>
    </source>
</evidence>
<feature type="transmembrane region" description="Helical" evidence="9">
    <location>
        <begin position="115"/>
        <end position="136"/>
    </location>
</feature>
<comment type="caution">
    <text evidence="10">The sequence shown here is derived from an EMBL/GenBank/DDBJ whole genome shotgun (WGS) entry which is preliminary data.</text>
</comment>
<dbReference type="CDD" id="cd06579">
    <property type="entry name" value="TM_PBP1_transp_AraH_like"/>
    <property type="match status" value="1"/>
</dbReference>
<evidence type="ECO:0000256" key="3">
    <source>
        <dbReference type="ARBA" id="ARBA00022475"/>
    </source>
</evidence>
<dbReference type="EMBL" id="JAZGJQ010000002">
    <property type="protein sequence ID" value="MEE6146856.1"/>
    <property type="molecule type" value="Genomic_DNA"/>
</dbReference>
<protein>
    <recommendedName>
        <fullName evidence="8">Autoinducer 2 import system permease protein LsrD</fullName>
    </recommendedName>
</protein>
<evidence type="ECO:0000256" key="5">
    <source>
        <dbReference type="ARBA" id="ARBA00022692"/>
    </source>
</evidence>
<reference evidence="10 11" key="1">
    <citation type="submission" date="2024-01" db="EMBL/GenBank/DDBJ databases">
        <title>Description of Olsenella sp. nov., isolated from pig feces.</title>
        <authorList>
            <person name="Chang Y.-H."/>
        </authorList>
    </citation>
    <scope>NUCLEOTIDE SEQUENCE [LARGE SCALE GENOMIC DNA]</scope>
    <source>
        <strain evidence="10 11">YH-ols2223</strain>
    </source>
</reference>
<evidence type="ECO:0000256" key="4">
    <source>
        <dbReference type="ARBA" id="ARBA00022519"/>
    </source>
</evidence>
<dbReference type="Pfam" id="PF02653">
    <property type="entry name" value="BPD_transp_2"/>
    <property type="match status" value="1"/>
</dbReference>